<evidence type="ECO:0000313" key="3">
    <source>
        <dbReference type="Proteomes" id="UP000199435"/>
    </source>
</evidence>
<dbReference type="Gene3D" id="3.40.605.10">
    <property type="entry name" value="Aldehyde Dehydrogenase, Chain A, domain 1"/>
    <property type="match status" value="1"/>
</dbReference>
<dbReference type="SUPFAM" id="SSF53720">
    <property type="entry name" value="ALDH-like"/>
    <property type="match status" value="1"/>
</dbReference>
<keyword evidence="3" id="KW-1185">Reference proteome</keyword>
<evidence type="ECO:0000313" key="2">
    <source>
        <dbReference type="EMBL" id="SCB34536.1"/>
    </source>
</evidence>
<organism evidence="2 3">
    <name type="scientific">Rhizobium miluonense</name>
    <dbReference type="NCBI Taxonomy" id="411945"/>
    <lineage>
        <taxon>Bacteria</taxon>
        <taxon>Pseudomonadati</taxon>
        <taxon>Pseudomonadota</taxon>
        <taxon>Alphaproteobacteria</taxon>
        <taxon>Hyphomicrobiales</taxon>
        <taxon>Rhizobiaceae</taxon>
        <taxon>Rhizobium/Agrobacterium group</taxon>
        <taxon>Rhizobium</taxon>
    </lineage>
</organism>
<dbReference type="InterPro" id="IPR016161">
    <property type="entry name" value="Ald_DH/histidinol_DH"/>
</dbReference>
<accession>A0A1C3W3J6</accession>
<dbReference type="Proteomes" id="UP000199435">
    <property type="component" value="Unassembled WGS sequence"/>
</dbReference>
<evidence type="ECO:0000256" key="1">
    <source>
        <dbReference type="ARBA" id="ARBA00023002"/>
    </source>
</evidence>
<reference evidence="3" key="1">
    <citation type="submission" date="2016-08" db="EMBL/GenBank/DDBJ databases">
        <authorList>
            <person name="Varghese N."/>
            <person name="Submissions Spin"/>
        </authorList>
    </citation>
    <scope>NUCLEOTIDE SEQUENCE [LARGE SCALE GENOMIC DNA]</scope>
    <source>
        <strain evidence="3">HAMBI 2971</strain>
    </source>
</reference>
<gene>
    <name evidence="2" type="ORF">GA0061102_102242</name>
</gene>
<dbReference type="EMBL" id="FMAH01000022">
    <property type="protein sequence ID" value="SCB34536.1"/>
    <property type="molecule type" value="Genomic_DNA"/>
</dbReference>
<proteinExistence type="predicted"/>
<dbReference type="AlphaFoldDB" id="A0A1C3W3J6"/>
<dbReference type="GO" id="GO:0016491">
    <property type="term" value="F:oxidoreductase activity"/>
    <property type="evidence" value="ECO:0007669"/>
    <property type="project" value="UniProtKB-KW"/>
</dbReference>
<dbReference type="InterPro" id="IPR016162">
    <property type="entry name" value="Ald_DH_N"/>
</dbReference>
<dbReference type="STRING" id="411945.GA0061102_102242"/>
<sequence>MQKTDFYIDGAWVQAARCHPYDIISPSDGTPSATISVGSADNVGRTVAVARSAFEAWSEMIGGKITQTTQPADIR</sequence>
<protein>
    <submittedName>
        <fullName evidence="2">Aldehyde dehydrogenase (NAD+)</fullName>
    </submittedName>
</protein>
<keyword evidence="1" id="KW-0560">Oxidoreductase</keyword>
<name>A0A1C3W3J6_9HYPH</name>